<keyword evidence="3" id="KW-0732">Signal</keyword>
<dbReference type="PANTHER" id="PTHR11161">
    <property type="entry name" value="O-ACYLTRANSFERASE"/>
    <property type="match status" value="1"/>
</dbReference>
<evidence type="ECO:0000313" key="5">
    <source>
        <dbReference type="Proteomes" id="UP000515158"/>
    </source>
</evidence>
<evidence type="ECO:0000259" key="4">
    <source>
        <dbReference type="SMART" id="SM00703"/>
    </source>
</evidence>
<accession>A0A6P8Y516</accession>
<feature type="region of interest" description="Disordered" evidence="1">
    <location>
        <begin position="357"/>
        <end position="378"/>
    </location>
</feature>
<dbReference type="GeneID" id="117641445"/>
<feature type="signal peptide" evidence="3">
    <location>
        <begin position="1"/>
        <end position="20"/>
    </location>
</feature>
<evidence type="ECO:0000256" key="2">
    <source>
        <dbReference type="SAM" id="Phobius"/>
    </source>
</evidence>
<protein>
    <submittedName>
        <fullName evidence="6">O-acyltransferase like protein isoform X1</fullName>
    </submittedName>
</protein>
<keyword evidence="5" id="KW-1185">Reference proteome</keyword>
<dbReference type="AlphaFoldDB" id="A0A6P8Y516"/>
<feature type="domain" description="Nose resistant-to-fluoxetine protein N-terminal" evidence="4">
    <location>
        <begin position="95"/>
        <end position="232"/>
    </location>
</feature>
<feature type="transmembrane region" description="Helical" evidence="2">
    <location>
        <begin position="712"/>
        <end position="731"/>
    </location>
</feature>
<organism evidence="6">
    <name type="scientific">Thrips palmi</name>
    <name type="common">Melon thrips</name>
    <dbReference type="NCBI Taxonomy" id="161013"/>
    <lineage>
        <taxon>Eukaryota</taxon>
        <taxon>Metazoa</taxon>
        <taxon>Ecdysozoa</taxon>
        <taxon>Arthropoda</taxon>
        <taxon>Hexapoda</taxon>
        <taxon>Insecta</taxon>
        <taxon>Pterygota</taxon>
        <taxon>Neoptera</taxon>
        <taxon>Paraneoptera</taxon>
        <taxon>Thysanoptera</taxon>
        <taxon>Terebrantia</taxon>
        <taxon>Thripoidea</taxon>
        <taxon>Thripidae</taxon>
        <taxon>Thrips</taxon>
    </lineage>
</organism>
<name>A0A6P8Y516_THRPL</name>
<dbReference type="InterPro" id="IPR006621">
    <property type="entry name" value="Nose-resist-to-fluoxetine_N"/>
</dbReference>
<feature type="transmembrane region" description="Helical" evidence="2">
    <location>
        <begin position="456"/>
        <end position="477"/>
    </location>
</feature>
<feature type="transmembrane region" description="Helical" evidence="2">
    <location>
        <begin position="570"/>
        <end position="590"/>
    </location>
</feature>
<feature type="transmembrane region" description="Helical" evidence="2">
    <location>
        <begin position="417"/>
        <end position="436"/>
    </location>
</feature>
<feature type="transmembrane region" description="Helical" evidence="2">
    <location>
        <begin position="672"/>
        <end position="692"/>
    </location>
</feature>
<proteinExistence type="predicted"/>
<dbReference type="KEGG" id="tpal:117641445"/>
<feature type="chain" id="PRO_5028012292" evidence="3">
    <location>
        <begin position="21"/>
        <end position="820"/>
    </location>
</feature>
<dbReference type="Pfam" id="PF01757">
    <property type="entry name" value="Acyl_transf_3"/>
    <property type="match status" value="1"/>
</dbReference>
<feature type="compositionally biased region" description="Low complexity" evidence="1">
    <location>
        <begin position="357"/>
        <end position="375"/>
    </location>
</feature>
<reference evidence="6" key="1">
    <citation type="submission" date="2025-08" db="UniProtKB">
        <authorList>
            <consortium name="RefSeq"/>
        </authorList>
    </citation>
    <scope>IDENTIFICATION</scope>
    <source>
        <tissue evidence="6">Total insect</tissue>
    </source>
</reference>
<feature type="transmembrane region" description="Helical" evidence="2">
    <location>
        <begin position="248"/>
        <end position="271"/>
    </location>
</feature>
<feature type="transmembrane region" description="Helical" evidence="2">
    <location>
        <begin position="642"/>
        <end position="660"/>
    </location>
</feature>
<dbReference type="InParanoid" id="A0A6P8Y516"/>
<evidence type="ECO:0000256" key="3">
    <source>
        <dbReference type="SAM" id="SignalP"/>
    </source>
</evidence>
<gene>
    <name evidence="6" type="primary">LOC117641445</name>
</gene>
<feature type="region of interest" description="Disordered" evidence="1">
    <location>
        <begin position="29"/>
        <end position="65"/>
    </location>
</feature>
<feature type="transmembrane region" description="Helical" evidence="2">
    <location>
        <begin position="498"/>
        <end position="518"/>
    </location>
</feature>
<sequence length="820" mass="89925">MKGLIVAVTCLVALAAAAGGDDAVLTVSSAGPGVPTPTPLRSSTAADTMSSVDWTNAPPPTPTPATNMTSLDFLLDVFSVDRLEHVWDAQANLITAECHRDMAEFFAARRRAHIWALKMSDASGKYGGGYFFGNSYWLGSQTMCSNLAHNTSAHRKDMGHLSPPFTSAFYVVRADLQLPESVAEVQRTVNLGLCLPASCGARDVGRLVDLSVETANEMDPRAAALRQFKVTSVRMPASEYVFWEDPTFWVLIGVSFVVAVLLAAGTAYDLVLEHRKRTSLNGLNHSGYDNYSFGLGAPRLVGMRDKGDFGVRLDVTVPAVSTVGTAPAAAAPSHAPATESSLYSSSSELATSVYTGSAASSGDSCASRAPSSASSDTDPTNVWVELLLSFSLRRNIATIFDKSVGADTIPTLHGLKAISMAWVVLGHTCIVTFKYSDNMELRGLVEKELLFQTISNGAFSVDTFFMVSGLLVSFLYFRTTAKLDVTKITKTTGVRSNALEFVGLLIYRFLRLTSPYLFSLGIVQVTMKWFYHNSVFEPPTMDHINCPNYWWRNVLYINTLFPVKDMCMLWSWYLADDTQFYVLGIILLILATRLNHIRLSAATLFTFMVSSWCTTAYIAYSNQHMPSEDDPLALFDKIYDKPWTRLGPYLVGMAVGWILFKTDCKIRMSKVTVVLGWSLSFACLLSLLYGLYGAVLDPITAAAYSSLSHSAWAMSLSWIVIACSCGYGGPVNRILSWTLLYPFSRVTYCAYLVHPVVIRLLSMKMDAPLHLGAYTIFILFLGMLSASYLFAFVLSLAFEAPVVTMLRLISPKRKGMGRED</sequence>
<keyword evidence="2" id="KW-0472">Membrane</keyword>
<evidence type="ECO:0000313" key="6">
    <source>
        <dbReference type="RefSeq" id="XP_034234663.1"/>
    </source>
</evidence>
<dbReference type="PANTHER" id="PTHR11161:SF72">
    <property type="entry name" value="FI21449P1"/>
    <property type="match status" value="1"/>
</dbReference>
<dbReference type="RefSeq" id="XP_034234663.1">
    <property type="nucleotide sequence ID" value="XM_034378772.1"/>
</dbReference>
<dbReference type="InterPro" id="IPR002656">
    <property type="entry name" value="Acyl_transf_3_dom"/>
</dbReference>
<feature type="transmembrane region" description="Helical" evidence="2">
    <location>
        <begin position="743"/>
        <end position="761"/>
    </location>
</feature>
<feature type="transmembrane region" description="Helical" evidence="2">
    <location>
        <begin position="602"/>
        <end position="622"/>
    </location>
</feature>
<evidence type="ECO:0000256" key="1">
    <source>
        <dbReference type="SAM" id="MobiDB-lite"/>
    </source>
</evidence>
<keyword evidence="2" id="KW-0812">Transmembrane</keyword>
<dbReference type="OrthoDB" id="207378at2759"/>
<feature type="compositionally biased region" description="Polar residues" evidence="1">
    <location>
        <begin position="39"/>
        <end position="54"/>
    </location>
</feature>
<keyword evidence="2" id="KW-1133">Transmembrane helix</keyword>
<dbReference type="SMART" id="SM00703">
    <property type="entry name" value="NRF"/>
    <property type="match status" value="1"/>
</dbReference>
<dbReference type="Pfam" id="PF20146">
    <property type="entry name" value="NRF"/>
    <property type="match status" value="1"/>
</dbReference>
<dbReference type="GO" id="GO:0016747">
    <property type="term" value="F:acyltransferase activity, transferring groups other than amino-acyl groups"/>
    <property type="evidence" value="ECO:0007669"/>
    <property type="project" value="InterPro"/>
</dbReference>
<dbReference type="Proteomes" id="UP000515158">
    <property type="component" value="Unplaced"/>
</dbReference>
<feature type="transmembrane region" description="Helical" evidence="2">
    <location>
        <begin position="773"/>
        <end position="806"/>
    </location>
</feature>
<dbReference type="InterPro" id="IPR052728">
    <property type="entry name" value="O2_lipid_transport_reg"/>
</dbReference>